<sequence>ARASPTQITLPRHRTPGAASPSARDPQRAGRPHGTQHLLLLADGAVACHPLHPPHVDGTVSLDLLQLLRGENHRDPRDRDIRPAEGHGSRTPRVGCGWSLPRPRLPPT</sequence>
<keyword evidence="3" id="KW-1185">Reference proteome</keyword>
<feature type="non-terminal residue" evidence="2">
    <location>
        <position position="1"/>
    </location>
</feature>
<evidence type="ECO:0000313" key="2">
    <source>
        <dbReference type="EMBL" id="VCW70135.1"/>
    </source>
</evidence>
<dbReference type="EMBL" id="CYRY02005742">
    <property type="protein sequence ID" value="VCW70135.1"/>
    <property type="molecule type" value="Genomic_DNA"/>
</dbReference>
<evidence type="ECO:0000313" key="3">
    <source>
        <dbReference type="Proteomes" id="UP000269945"/>
    </source>
</evidence>
<accession>A0A9X9LKD1</accession>
<feature type="region of interest" description="Disordered" evidence="1">
    <location>
        <begin position="70"/>
        <end position="108"/>
    </location>
</feature>
<feature type="compositionally biased region" description="Basic and acidic residues" evidence="1">
    <location>
        <begin position="70"/>
        <end position="88"/>
    </location>
</feature>
<feature type="region of interest" description="Disordered" evidence="1">
    <location>
        <begin position="1"/>
        <end position="36"/>
    </location>
</feature>
<dbReference type="AlphaFoldDB" id="A0A9X9LKD1"/>
<feature type="non-terminal residue" evidence="2">
    <location>
        <position position="108"/>
    </location>
</feature>
<dbReference type="Proteomes" id="UP000269945">
    <property type="component" value="Unassembled WGS sequence"/>
</dbReference>
<evidence type="ECO:0000256" key="1">
    <source>
        <dbReference type="SAM" id="MobiDB-lite"/>
    </source>
</evidence>
<proteinExistence type="predicted"/>
<reference evidence="2 3" key="1">
    <citation type="submission" date="2018-10" db="EMBL/GenBank/DDBJ databases">
        <authorList>
            <person name="Ekblom R."/>
            <person name="Jareborg N."/>
        </authorList>
    </citation>
    <scope>NUCLEOTIDE SEQUENCE [LARGE SCALE GENOMIC DNA]</scope>
    <source>
        <tissue evidence="2">Muscle</tissue>
    </source>
</reference>
<name>A0A9X9LKD1_GULGU</name>
<comment type="caution">
    <text evidence="2">The sequence shown here is derived from an EMBL/GenBank/DDBJ whole genome shotgun (WGS) entry which is preliminary data.</text>
</comment>
<organism evidence="2 3">
    <name type="scientific">Gulo gulo</name>
    <name type="common">Wolverine</name>
    <name type="synonym">Gluton</name>
    <dbReference type="NCBI Taxonomy" id="48420"/>
    <lineage>
        <taxon>Eukaryota</taxon>
        <taxon>Metazoa</taxon>
        <taxon>Chordata</taxon>
        <taxon>Craniata</taxon>
        <taxon>Vertebrata</taxon>
        <taxon>Euteleostomi</taxon>
        <taxon>Mammalia</taxon>
        <taxon>Eutheria</taxon>
        <taxon>Laurasiatheria</taxon>
        <taxon>Carnivora</taxon>
        <taxon>Caniformia</taxon>
        <taxon>Musteloidea</taxon>
        <taxon>Mustelidae</taxon>
        <taxon>Guloninae</taxon>
        <taxon>Gulo</taxon>
    </lineage>
</organism>
<protein>
    <submittedName>
        <fullName evidence="2">Uncharacterized protein</fullName>
    </submittedName>
</protein>
<gene>
    <name evidence="2" type="ORF">BN2614_LOCUS2</name>
</gene>